<evidence type="ECO:0000256" key="1">
    <source>
        <dbReference type="SAM" id="MobiDB-lite"/>
    </source>
</evidence>
<reference evidence="2" key="1">
    <citation type="submission" date="2018-04" db="EMBL/GenBank/DDBJ databases">
        <title>Transcriptome of Schizaphis graminum biotype I.</title>
        <authorList>
            <person name="Scully E.D."/>
            <person name="Geib S.M."/>
            <person name="Palmer N.A."/>
            <person name="Koch K."/>
            <person name="Bradshaw J."/>
            <person name="Heng-Moss T."/>
            <person name="Sarath G."/>
        </authorList>
    </citation>
    <scope>NUCLEOTIDE SEQUENCE</scope>
</reference>
<name>A0A2S2NMC1_SCHGA</name>
<gene>
    <name evidence="2" type="ORF">g.547</name>
</gene>
<dbReference type="EMBL" id="GGMR01005658">
    <property type="protein sequence ID" value="MBY18277.1"/>
    <property type="molecule type" value="Transcribed_RNA"/>
</dbReference>
<organism evidence="2">
    <name type="scientific">Schizaphis graminum</name>
    <name type="common">Green bug aphid</name>
    <dbReference type="NCBI Taxonomy" id="13262"/>
    <lineage>
        <taxon>Eukaryota</taxon>
        <taxon>Metazoa</taxon>
        <taxon>Ecdysozoa</taxon>
        <taxon>Arthropoda</taxon>
        <taxon>Hexapoda</taxon>
        <taxon>Insecta</taxon>
        <taxon>Pterygota</taxon>
        <taxon>Neoptera</taxon>
        <taxon>Paraneoptera</taxon>
        <taxon>Hemiptera</taxon>
        <taxon>Sternorrhyncha</taxon>
        <taxon>Aphidomorpha</taxon>
        <taxon>Aphidoidea</taxon>
        <taxon>Aphididae</taxon>
        <taxon>Aphidini</taxon>
        <taxon>Schizaphis</taxon>
    </lineage>
</organism>
<accession>A0A2S2NMC1</accession>
<feature type="compositionally biased region" description="Polar residues" evidence="1">
    <location>
        <begin position="279"/>
        <end position="300"/>
    </location>
</feature>
<evidence type="ECO:0000313" key="2">
    <source>
        <dbReference type="EMBL" id="MBY18277.1"/>
    </source>
</evidence>
<feature type="region of interest" description="Disordered" evidence="1">
    <location>
        <begin position="278"/>
        <end position="323"/>
    </location>
</feature>
<proteinExistence type="predicted"/>
<dbReference type="AlphaFoldDB" id="A0A2S2NMC1"/>
<sequence>MAGSIVDNANLYSKTFKYVPPTPPANLIDSTNYTLHFNTRKFIHIGIDPTDNFNVVIHVITASRYVKVTPDFLRSIFSLMGHILSFILDQIVKYKRIVFLETDIFKLSSMVYGGENVLVLESKIQDGCRVLLNRNDLLQLQYLEWPIFETVVRKSTIMRPVILDQFKMFGGYIDQKLAAVKSIPRSNDEMEIFIKNLQNQHIIATLPKDNVSLISQLKVYALTQLTENRMQRQNGKMLPVASDFVMDMHMSPSYSPKTTISSMQSDSPTREEFIRSDDVMSSDNLESPQSPNEIHSQQPFDINDGPDFFNTPPSTQSTYAKYPAPVRKVKRQLF</sequence>
<protein>
    <submittedName>
        <fullName evidence="2">Uncharacterized protein</fullName>
    </submittedName>
</protein>